<dbReference type="STRING" id="1423788.FC78_GL000759"/>
<evidence type="ECO:0000256" key="2">
    <source>
        <dbReference type="ARBA" id="ARBA00022679"/>
    </source>
</evidence>
<proteinExistence type="inferred from homology"/>
<keyword evidence="2" id="KW-0808">Transferase</keyword>
<name>A0A0R1KXK4_9LACO</name>
<keyword evidence="3" id="KW-0677">Repeat</keyword>
<dbReference type="FunFam" id="2.160.10.10:FF:000037">
    <property type="entry name" value="Streptogramin A acetyltransferase"/>
    <property type="match status" value="1"/>
</dbReference>
<dbReference type="RefSeq" id="WP_056950673.1">
    <property type="nucleotide sequence ID" value="NZ_AZDY01000009.1"/>
</dbReference>
<dbReference type="EMBL" id="AZDY01000009">
    <property type="protein sequence ID" value="KRK84634.1"/>
    <property type="molecule type" value="Genomic_DNA"/>
</dbReference>
<dbReference type="InterPro" id="IPR011004">
    <property type="entry name" value="Trimer_LpxA-like_sf"/>
</dbReference>
<dbReference type="PANTHER" id="PTHR43300">
    <property type="entry name" value="ACETYLTRANSFERASE"/>
    <property type="match status" value="1"/>
</dbReference>
<evidence type="ECO:0000313" key="6">
    <source>
        <dbReference type="EMBL" id="KRK84634.1"/>
    </source>
</evidence>
<organism evidence="6 7">
    <name type="scientific">Companilactobacillus bobalius DSM 19674</name>
    <dbReference type="NCBI Taxonomy" id="1423788"/>
    <lineage>
        <taxon>Bacteria</taxon>
        <taxon>Bacillati</taxon>
        <taxon>Bacillota</taxon>
        <taxon>Bacilli</taxon>
        <taxon>Lactobacillales</taxon>
        <taxon>Lactobacillaceae</taxon>
        <taxon>Companilactobacillus</taxon>
        <taxon>Companilactobacillus bobalius</taxon>
    </lineage>
</organism>
<sequence>MKSYPDPNSIYPNPNIKEMVYIKNTIKSPNIIVGDYTYYDDKSEPENFEKHVTHHYEFLGDKLIIGKFCSIAQGIEFIMNGANHVMKGISTYPFNIQGNGWEANTPTLDDLPLKGDTTVGNDVWFGQNVTVLPGVHIGDGAIIGANSLVTSNVEPYSIVGGNPAKLIKQRFSDDMINELEKLQWWNKDIDWITAHIKELTVNELSLDKIKEWTK</sequence>
<accession>A0A0R1KXK4</accession>
<dbReference type="GO" id="GO:0046677">
    <property type="term" value="P:response to antibiotic"/>
    <property type="evidence" value="ECO:0007669"/>
    <property type="project" value="UniProtKB-KW"/>
</dbReference>
<dbReference type="SUPFAM" id="SSF51161">
    <property type="entry name" value="Trimeric LpxA-like enzymes"/>
    <property type="match status" value="1"/>
</dbReference>
<keyword evidence="4" id="KW-0046">Antibiotic resistance</keyword>
<evidence type="ECO:0000256" key="4">
    <source>
        <dbReference type="ARBA" id="ARBA00023251"/>
    </source>
</evidence>
<keyword evidence="7" id="KW-1185">Reference proteome</keyword>
<dbReference type="AlphaFoldDB" id="A0A0R1KXK4"/>
<reference evidence="6 7" key="1">
    <citation type="journal article" date="2015" name="Genome Announc.">
        <title>Expanding the biotechnology potential of lactobacilli through comparative genomics of 213 strains and associated genera.</title>
        <authorList>
            <person name="Sun Z."/>
            <person name="Harris H.M."/>
            <person name="McCann A."/>
            <person name="Guo C."/>
            <person name="Argimon S."/>
            <person name="Zhang W."/>
            <person name="Yang X."/>
            <person name="Jeffery I.B."/>
            <person name="Cooney J.C."/>
            <person name="Kagawa T.F."/>
            <person name="Liu W."/>
            <person name="Song Y."/>
            <person name="Salvetti E."/>
            <person name="Wrobel A."/>
            <person name="Rasinkangas P."/>
            <person name="Parkhill J."/>
            <person name="Rea M.C."/>
            <person name="O'Sullivan O."/>
            <person name="Ritari J."/>
            <person name="Douillard F.P."/>
            <person name="Paul Ross R."/>
            <person name="Yang R."/>
            <person name="Briner A.E."/>
            <person name="Felis G.E."/>
            <person name="de Vos W.M."/>
            <person name="Barrangou R."/>
            <person name="Klaenhammer T.R."/>
            <person name="Caufield P.W."/>
            <person name="Cui Y."/>
            <person name="Zhang H."/>
            <person name="O'Toole P.W."/>
        </authorList>
    </citation>
    <scope>NUCLEOTIDE SEQUENCE [LARGE SCALE GENOMIC DNA]</scope>
    <source>
        <strain evidence="6 7">DSM 19674</strain>
    </source>
</reference>
<dbReference type="Gene3D" id="2.160.10.10">
    <property type="entry name" value="Hexapeptide repeat proteins"/>
    <property type="match status" value="1"/>
</dbReference>
<protein>
    <submittedName>
        <fullName evidence="6">Streptogramin A resistance protein</fullName>
    </submittedName>
</protein>
<dbReference type="PATRIC" id="fig|1423788.3.peg.775"/>
<dbReference type="CDD" id="cd03349">
    <property type="entry name" value="LbH_XAT"/>
    <property type="match status" value="1"/>
</dbReference>
<comment type="similarity">
    <text evidence="1">Belongs to the transferase hexapeptide repeat family.</text>
</comment>
<dbReference type="OrthoDB" id="9801697at2"/>
<gene>
    <name evidence="6" type="ORF">FC78_GL000759</name>
</gene>
<evidence type="ECO:0000256" key="1">
    <source>
        <dbReference type="ARBA" id="ARBA00007274"/>
    </source>
</evidence>
<dbReference type="InterPro" id="IPR050179">
    <property type="entry name" value="Trans_hexapeptide_repeat"/>
</dbReference>
<dbReference type="Pfam" id="PF00132">
    <property type="entry name" value="Hexapep"/>
    <property type="match status" value="1"/>
</dbReference>
<evidence type="ECO:0000256" key="5">
    <source>
        <dbReference type="ARBA" id="ARBA00023315"/>
    </source>
</evidence>
<evidence type="ECO:0000256" key="3">
    <source>
        <dbReference type="ARBA" id="ARBA00022737"/>
    </source>
</evidence>
<dbReference type="InterPro" id="IPR001451">
    <property type="entry name" value="Hexapep"/>
</dbReference>
<keyword evidence="5" id="KW-0012">Acyltransferase</keyword>
<dbReference type="Proteomes" id="UP000051515">
    <property type="component" value="Unassembled WGS sequence"/>
</dbReference>
<evidence type="ECO:0000313" key="7">
    <source>
        <dbReference type="Proteomes" id="UP000051515"/>
    </source>
</evidence>
<dbReference type="NCBIfam" id="NF000311">
    <property type="entry name" value="Vat_ABCDEFH"/>
    <property type="match status" value="1"/>
</dbReference>
<dbReference type="GO" id="GO:0016746">
    <property type="term" value="F:acyltransferase activity"/>
    <property type="evidence" value="ECO:0007669"/>
    <property type="project" value="UniProtKB-KW"/>
</dbReference>
<comment type="caution">
    <text evidence="6">The sequence shown here is derived from an EMBL/GenBank/DDBJ whole genome shotgun (WGS) entry which is preliminary data.</text>
</comment>
<dbReference type="PANTHER" id="PTHR43300:SF11">
    <property type="entry name" value="ACETYLTRANSFERASE RV3034C-RELATED"/>
    <property type="match status" value="1"/>
</dbReference>